<comment type="subcellular location">
    <subcellularLocation>
        <location evidence="1">Membrane</location>
        <topology evidence="1">Multi-pass membrane protein</topology>
    </subcellularLocation>
</comment>
<dbReference type="Pfam" id="PF00916">
    <property type="entry name" value="Sulfate_transp"/>
    <property type="match status" value="1"/>
</dbReference>
<evidence type="ECO:0000256" key="4">
    <source>
        <dbReference type="ARBA" id="ARBA00023136"/>
    </source>
</evidence>
<evidence type="ECO:0000313" key="9">
    <source>
        <dbReference type="Proteomes" id="UP000355283"/>
    </source>
</evidence>
<feature type="compositionally biased region" description="Basic and acidic residues" evidence="5">
    <location>
        <begin position="778"/>
        <end position="787"/>
    </location>
</feature>
<organism evidence="8 9">
    <name type="scientific">Nannochloropsis salina CCMP1776</name>
    <dbReference type="NCBI Taxonomy" id="1027361"/>
    <lineage>
        <taxon>Eukaryota</taxon>
        <taxon>Sar</taxon>
        <taxon>Stramenopiles</taxon>
        <taxon>Ochrophyta</taxon>
        <taxon>Eustigmatophyceae</taxon>
        <taxon>Eustigmatales</taxon>
        <taxon>Monodopsidaceae</taxon>
        <taxon>Microchloropsis</taxon>
        <taxon>Microchloropsis salina</taxon>
    </lineage>
</organism>
<evidence type="ECO:0000256" key="5">
    <source>
        <dbReference type="SAM" id="MobiDB-lite"/>
    </source>
</evidence>
<feature type="transmembrane region" description="Helical" evidence="6">
    <location>
        <begin position="289"/>
        <end position="306"/>
    </location>
</feature>
<feature type="transmembrane region" description="Helical" evidence="6">
    <location>
        <begin position="234"/>
        <end position="253"/>
    </location>
</feature>
<dbReference type="SUPFAM" id="SSF52091">
    <property type="entry name" value="SpoIIaa-like"/>
    <property type="match status" value="1"/>
</dbReference>
<dbReference type="PANTHER" id="PTHR11814">
    <property type="entry name" value="SULFATE TRANSPORTER"/>
    <property type="match status" value="1"/>
</dbReference>
<dbReference type="InterPro" id="IPR001902">
    <property type="entry name" value="SLC26A/SulP_fam"/>
</dbReference>
<dbReference type="CDD" id="cd07042">
    <property type="entry name" value="STAS_SulP_like_sulfate_transporter"/>
    <property type="match status" value="1"/>
</dbReference>
<dbReference type="GO" id="GO:0016020">
    <property type="term" value="C:membrane"/>
    <property type="evidence" value="ECO:0007669"/>
    <property type="project" value="UniProtKB-SubCell"/>
</dbReference>
<feature type="compositionally biased region" description="Polar residues" evidence="5">
    <location>
        <begin position="761"/>
        <end position="777"/>
    </location>
</feature>
<gene>
    <name evidence="8" type="ORF">NSK_005718</name>
</gene>
<accession>A0A4D9D015</accession>
<dbReference type="Gene3D" id="3.30.750.24">
    <property type="entry name" value="STAS domain"/>
    <property type="match status" value="1"/>
</dbReference>
<dbReference type="GO" id="GO:0055085">
    <property type="term" value="P:transmembrane transport"/>
    <property type="evidence" value="ECO:0007669"/>
    <property type="project" value="InterPro"/>
</dbReference>
<sequence>MASIDSGEPANKEENAIVVDVAPFIAQGTLASSRRDGAPPISDETDRIGLDERMRSYLRDYFLGFVPPHIRRKGLQMPPIESMGRKFISLLSFPYLPWVSFEWRKYGKHAPADIMGGLTVGIMLVPQGMAYAALSNLPPIYGLYASTIAGYVYTFFGTSGQLTLGPVALVSLFMSETFTSLGIPLTEKDKDPILNAEAQYHTFVRGQMAAVVSFGAAVLLCGMALFRVGSLMKFVSPSVLTGFVTGSAVYIFISQSKYIWGFKIPRDTVQINEYRYLITHIRTESNSTAMAMGLTSFFALWFLNTLRRVREKGREEGGDRVEKQEREGGLKSSRPHIGRIRTRKPWLANFLAILLSSTTLLVIIVATAVSYYLIQNGMELEIIGKVPAGFNKFEYPALNNDFYGEGIPFGKVMICALPIALLTYLESVSVARKYALYNKYALDMTQELWALGFGCLFASFFKAYPPGGSFSRTALQHEVGVKTPLANVVTSLFVTMVLVAATSLLEFVPKAVLGAIICTCIMSLFDFHDMWRALWVAPVDFLVMIFTFLVTVLYNVERGLEYGIIASVVILLLQLSKLDMDSIGQLRVTDDEVEMLVDPKAGTQFRPLDNYPSARQHPSIKVLRLRANLFFGNVSMFRDEFYASLVEVGSAIKAVIIDASGVVEMDLSALAVIDELVNEMQKQQVEVFIASASTRVVKSLEAYDLLDDVGGLPLVQLEVEDVFWAVLEDLNLEEAQNAPQRPRSNSASQALAEHRAHSAGASCTNGFYSQGSKSSPLNREEKVDDIF</sequence>
<dbReference type="PROSITE" id="PS50801">
    <property type="entry name" value="STAS"/>
    <property type="match status" value="1"/>
</dbReference>
<feature type="transmembrane region" description="Helical" evidence="6">
    <location>
        <begin position="163"/>
        <end position="186"/>
    </location>
</feature>
<feature type="transmembrane region" description="Helical" evidence="6">
    <location>
        <begin position="560"/>
        <end position="578"/>
    </location>
</feature>
<proteinExistence type="predicted"/>
<feature type="transmembrane region" description="Helical" evidence="6">
    <location>
        <begin position="140"/>
        <end position="156"/>
    </location>
</feature>
<dbReference type="EMBL" id="SDOX01000085">
    <property type="protein sequence ID" value="TFJ82945.1"/>
    <property type="molecule type" value="Genomic_DNA"/>
</dbReference>
<keyword evidence="2 6" id="KW-0812">Transmembrane</keyword>
<evidence type="ECO:0000313" key="8">
    <source>
        <dbReference type="EMBL" id="TFJ82945.1"/>
    </source>
</evidence>
<keyword evidence="3 6" id="KW-1133">Transmembrane helix</keyword>
<dbReference type="OrthoDB" id="288203at2759"/>
<dbReference type="InterPro" id="IPR011547">
    <property type="entry name" value="SLC26A/SulP_dom"/>
</dbReference>
<dbReference type="AlphaFoldDB" id="A0A4D9D015"/>
<keyword evidence="9" id="KW-1185">Reference proteome</keyword>
<evidence type="ECO:0000259" key="7">
    <source>
        <dbReference type="PROSITE" id="PS50801"/>
    </source>
</evidence>
<evidence type="ECO:0000256" key="2">
    <source>
        <dbReference type="ARBA" id="ARBA00022692"/>
    </source>
</evidence>
<reference evidence="8 9" key="1">
    <citation type="submission" date="2019-01" db="EMBL/GenBank/DDBJ databases">
        <title>Nuclear Genome Assembly of the Microalgal Biofuel strain Nannochloropsis salina CCMP1776.</title>
        <authorList>
            <person name="Hovde B."/>
        </authorList>
    </citation>
    <scope>NUCLEOTIDE SEQUENCE [LARGE SCALE GENOMIC DNA]</scope>
    <source>
        <strain evidence="8 9">CCMP1776</strain>
    </source>
</reference>
<feature type="transmembrane region" description="Helical" evidence="6">
    <location>
        <begin position="448"/>
        <end position="464"/>
    </location>
</feature>
<evidence type="ECO:0000256" key="1">
    <source>
        <dbReference type="ARBA" id="ARBA00004141"/>
    </source>
</evidence>
<dbReference type="Proteomes" id="UP000355283">
    <property type="component" value="Unassembled WGS sequence"/>
</dbReference>
<feature type="region of interest" description="Disordered" evidence="5">
    <location>
        <begin position="735"/>
        <end position="787"/>
    </location>
</feature>
<feature type="transmembrane region" description="Helical" evidence="6">
    <location>
        <begin position="206"/>
        <end position="227"/>
    </location>
</feature>
<feature type="compositionally biased region" description="Basic and acidic residues" evidence="5">
    <location>
        <begin position="313"/>
        <end position="329"/>
    </location>
</feature>
<feature type="transmembrane region" description="Helical" evidence="6">
    <location>
        <begin position="114"/>
        <end position="134"/>
    </location>
</feature>
<dbReference type="InterPro" id="IPR036513">
    <property type="entry name" value="STAS_dom_sf"/>
</dbReference>
<feature type="region of interest" description="Disordered" evidence="5">
    <location>
        <begin position="313"/>
        <end position="334"/>
    </location>
</feature>
<keyword evidence="4 6" id="KW-0472">Membrane</keyword>
<comment type="caution">
    <text evidence="8">The sequence shown here is derived from an EMBL/GenBank/DDBJ whole genome shotgun (WGS) entry which is preliminary data.</text>
</comment>
<evidence type="ECO:0000256" key="6">
    <source>
        <dbReference type="SAM" id="Phobius"/>
    </source>
</evidence>
<feature type="transmembrane region" description="Helical" evidence="6">
    <location>
        <begin position="534"/>
        <end position="554"/>
    </location>
</feature>
<protein>
    <recommendedName>
        <fullName evidence="7">STAS domain-containing protein</fullName>
    </recommendedName>
</protein>
<feature type="domain" description="STAS" evidence="7">
    <location>
        <begin position="610"/>
        <end position="733"/>
    </location>
</feature>
<evidence type="ECO:0000256" key="3">
    <source>
        <dbReference type="ARBA" id="ARBA00022989"/>
    </source>
</evidence>
<feature type="compositionally biased region" description="Polar residues" evidence="5">
    <location>
        <begin position="737"/>
        <end position="749"/>
    </location>
</feature>
<dbReference type="InterPro" id="IPR002645">
    <property type="entry name" value="STAS_dom"/>
</dbReference>
<feature type="transmembrane region" description="Helical" evidence="6">
    <location>
        <begin position="346"/>
        <end position="374"/>
    </location>
</feature>
<dbReference type="Pfam" id="PF01740">
    <property type="entry name" value="STAS"/>
    <property type="match status" value="1"/>
</dbReference>
<feature type="transmembrane region" description="Helical" evidence="6">
    <location>
        <begin position="485"/>
        <end position="505"/>
    </location>
</feature>
<name>A0A4D9D015_9STRA</name>
<feature type="transmembrane region" description="Helical" evidence="6">
    <location>
        <begin position="511"/>
        <end position="527"/>
    </location>
</feature>